<dbReference type="EMBL" id="MAYT01000012">
    <property type="protein sequence ID" value="OCA88893.1"/>
    <property type="molecule type" value="Genomic_DNA"/>
</dbReference>
<feature type="signal peptide" evidence="3">
    <location>
        <begin position="1"/>
        <end position="27"/>
    </location>
</feature>
<protein>
    <recommendedName>
        <fullName evidence="8">VWFA domain-containing protein</fullName>
    </recommendedName>
</protein>
<evidence type="ECO:0000259" key="4">
    <source>
        <dbReference type="PROSITE" id="PS50234"/>
    </source>
</evidence>
<evidence type="ECO:0000313" key="6">
    <source>
        <dbReference type="EMBL" id="OCA88893.1"/>
    </source>
</evidence>
<feature type="domain" description="VWFA" evidence="4">
    <location>
        <begin position="504"/>
        <end position="674"/>
    </location>
</feature>
<dbReference type="PROSITE" id="PS51272">
    <property type="entry name" value="SLH"/>
    <property type="match status" value="1"/>
</dbReference>
<dbReference type="PANTHER" id="PTHR43308">
    <property type="entry name" value="OUTER MEMBRANE PROTEIN ALPHA-RELATED"/>
    <property type="match status" value="1"/>
</dbReference>
<organism evidence="6 7">
    <name type="scientific">Pseudobacillus wudalianchiensis</name>
    <dbReference type="NCBI Taxonomy" id="1743143"/>
    <lineage>
        <taxon>Bacteria</taxon>
        <taxon>Bacillati</taxon>
        <taxon>Bacillota</taxon>
        <taxon>Bacilli</taxon>
        <taxon>Bacillales</taxon>
        <taxon>Bacillaceae</taxon>
        <taxon>Pseudobacillus</taxon>
    </lineage>
</organism>
<dbReference type="SUPFAM" id="SSF49373">
    <property type="entry name" value="Invasin/intimin cell-adhesion fragments"/>
    <property type="match status" value="1"/>
</dbReference>
<comment type="caution">
    <text evidence="6">The sequence shown here is derived from an EMBL/GenBank/DDBJ whole genome shotgun (WGS) entry which is preliminary data.</text>
</comment>
<dbReference type="InterPro" id="IPR013783">
    <property type="entry name" value="Ig-like_fold"/>
</dbReference>
<dbReference type="InterPro" id="IPR008964">
    <property type="entry name" value="Invasin/intimin_cell_adhesion"/>
</dbReference>
<dbReference type="Proteomes" id="UP000092578">
    <property type="component" value="Unassembled WGS sequence"/>
</dbReference>
<dbReference type="Pfam" id="PF00395">
    <property type="entry name" value="SLH"/>
    <property type="match status" value="1"/>
</dbReference>
<keyword evidence="1 3" id="KW-0732">Signal</keyword>
<accession>A0A1B9AYR5</accession>
<evidence type="ECO:0000259" key="5">
    <source>
        <dbReference type="PROSITE" id="PS51272"/>
    </source>
</evidence>
<evidence type="ECO:0000256" key="2">
    <source>
        <dbReference type="SAM" id="MobiDB-lite"/>
    </source>
</evidence>
<dbReference type="Pfam" id="PF00092">
    <property type="entry name" value="VWA"/>
    <property type="match status" value="1"/>
</dbReference>
<feature type="chain" id="PRO_5008622328" description="VWFA domain-containing protein" evidence="3">
    <location>
        <begin position="28"/>
        <end position="783"/>
    </location>
</feature>
<gene>
    <name evidence="6" type="ORF">A8F95_05540</name>
</gene>
<dbReference type="InterPro" id="IPR002035">
    <property type="entry name" value="VWF_A"/>
</dbReference>
<proteinExistence type="predicted"/>
<dbReference type="InterPro" id="IPR036465">
    <property type="entry name" value="vWFA_dom_sf"/>
</dbReference>
<dbReference type="InterPro" id="IPR051465">
    <property type="entry name" value="Cell_Envelope_Struct_Comp"/>
</dbReference>
<dbReference type="Gene3D" id="3.40.50.410">
    <property type="entry name" value="von Willebrand factor, type A domain"/>
    <property type="match status" value="1"/>
</dbReference>
<evidence type="ECO:0000256" key="3">
    <source>
        <dbReference type="SAM" id="SignalP"/>
    </source>
</evidence>
<dbReference type="CDD" id="cd00198">
    <property type="entry name" value="vWFA"/>
    <property type="match status" value="1"/>
</dbReference>
<keyword evidence="7" id="KW-1185">Reference proteome</keyword>
<dbReference type="PROSITE" id="PS50234">
    <property type="entry name" value="VWFA"/>
    <property type="match status" value="1"/>
</dbReference>
<dbReference type="AlphaFoldDB" id="A0A1B9AYR5"/>
<dbReference type="Gene3D" id="2.60.40.10">
    <property type="entry name" value="Immunoglobulins"/>
    <property type="match status" value="2"/>
</dbReference>
<name>A0A1B9AYR5_9BACI</name>
<reference evidence="7" key="1">
    <citation type="submission" date="2016-05" db="EMBL/GenBank/DDBJ databases">
        <authorList>
            <person name="Liu B."/>
            <person name="Wang J."/>
            <person name="Zhu Y."/>
            <person name="Liu G."/>
            <person name="Chen Q."/>
            <person name="Chen Z."/>
            <person name="Lan J."/>
            <person name="Che J."/>
            <person name="Ge C."/>
            <person name="Shi H."/>
            <person name="Pan Z."/>
            <person name="Liu X."/>
        </authorList>
    </citation>
    <scope>NUCLEOTIDE SEQUENCE [LARGE SCALE GENOMIC DNA]</scope>
    <source>
        <strain evidence="7">FJAT-27215</strain>
    </source>
</reference>
<feature type="region of interest" description="Disordered" evidence="2">
    <location>
        <begin position="223"/>
        <end position="243"/>
    </location>
</feature>
<evidence type="ECO:0000256" key="1">
    <source>
        <dbReference type="ARBA" id="ARBA00022729"/>
    </source>
</evidence>
<dbReference type="SUPFAM" id="SSF53300">
    <property type="entry name" value="vWA-like"/>
    <property type="match status" value="1"/>
</dbReference>
<evidence type="ECO:0000313" key="7">
    <source>
        <dbReference type="Proteomes" id="UP000092578"/>
    </source>
</evidence>
<dbReference type="InterPro" id="IPR001119">
    <property type="entry name" value="SLH_dom"/>
</dbReference>
<sequence length="783" mass="85903">MTFFTKRTVSLLIMVLLLSSLLNPASAASLFKDVPASHWAYSSIEWAVQRGLVKGYSDGTYAPQRSLTEAEFITMLIRYDCTGKKPSSLPTASDKHWAASSYQYAKSKNLPLKGYSDRTLRDKPIARGQVARIVAAFEGFDLTQPHAVQYMYKENLSSGMTGKKDYNDYSVDRSLTRAEAAAFFYRLSKHGQCGMIGLSSSAIGRDDDQVSLPLHFFGDEVIDFPPSKDNGQTSPSPKPADSRLEDLEVEKSTLIANGVDSTLITLKLKDCYGNPIPYDESLYFYASSKGGAISTGDDRLFYMHGDEQKETTAFKNTSTEVLAETDGPELTIKVKAPAANRTQTDTISFKISPYQETPSNISTACYREPVNIPLTYEPQAELRVETASKMLPADGVSTTRVTATIVRPGGQAITDFNGRVRFKSANGAYLSNQEVSFSNGIASTTVRALSTSYPVTDDISAQLIQTDPRYATEIGSVLGKSHSSEIVYDPGININTSCPRQDVEAAFIIDSSASMKTSDPERLRVSKTREFALALNAPRNIPVAFGSSGYLLRMPGRVGAPDRIEDSFYNVTQTGGTNISKGLERALGQFTNPSSYPKVAILLTDGKSNENQVLSMIEKARNQSIKIYTIGLGPKKDLNESLLQKIANETGGQYFYVKKNIEIGMAYESILNNIFCGVSYPSCAYAGHVFSSPKIEFTNTDVYMSTFANENCGEVAKVIVRFQSLNGYVDYTLIPRGQNVFALKKGMYEVADFSLYRDGIFIAYNSEGSIIGQVKVPINSRVE</sequence>
<feature type="domain" description="SLH" evidence="5">
    <location>
        <begin position="27"/>
        <end position="90"/>
    </location>
</feature>
<evidence type="ECO:0008006" key="8">
    <source>
        <dbReference type="Google" id="ProtNLM"/>
    </source>
</evidence>
<dbReference type="RefSeq" id="WP_065410205.1">
    <property type="nucleotide sequence ID" value="NZ_MAYT01000012.1"/>
</dbReference>
<dbReference type="SMART" id="SM00327">
    <property type="entry name" value="VWA"/>
    <property type="match status" value="1"/>
</dbReference>
<dbReference type="PANTHER" id="PTHR43308:SF5">
    <property type="entry name" value="S-LAYER PROTEIN _ PEPTIDOGLYCAN ENDO-BETA-N-ACETYLGLUCOSAMINIDASE"/>
    <property type="match status" value="1"/>
</dbReference>